<evidence type="ECO:0000256" key="1">
    <source>
        <dbReference type="SAM" id="MobiDB-lite"/>
    </source>
</evidence>
<comment type="caution">
    <text evidence="2">The sequence shown here is derived from an EMBL/GenBank/DDBJ whole genome shotgun (WGS) entry which is preliminary data.</text>
</comment>
<feature type="non-terminal residue" evidence="2">
    <location>
        <position position="50"/>
    </location>
</feature>
<dbReference type="AlphaFoldDB" id="X1HVN0"/>
<dbReference type="EMBL" id="BARU01020224">
    <property type="protein sequence ID" value="GAH61125.1"/>
    <property type="molecule type" value="Genomic_DNA"/>
</dbReference>
<accession>X1HVN0</accession>
<evidence type="ECO:0000313" key="2">
    <source>
        <dbReference type="EMBL" id="GAH61125.1"/>
    </source>
</evidence>
<proteinExistence type="predicted"/>
<dbReference type="Gene3D" id="3.30.160.60">
    <property type="entry name" value="Classic Zinc Finger"/>
    <property type="match status" value="1"/>
</dbReference>
<protein>
    <recommendedName>
        <fullName evidence="3">C2H2-type domain-containing protein</fullName>
    </recommendedName>
</protein>
<organism evidence="2">
    <name type="scientific">marine sediment metagenome</name>
    <dbReference type="NCBI Taxonomy" id="412755"/>
    <lineage>
        <taxon>unclassified sequences</taxon>
        <taxon>metagenomes</taxon>
        <taxon>ecological metagenomes</taxon>
    </lineage>
</organism>
<feature type="region of interest" description="Disordered" evidence="1">
    <location>
        <begin position="28"/>
        <end position="50"/>
    </location>
</feature>
<evidence type="ECO:0008006" key="3">
    <source>
        <dbReference type="Google" id="ProtNLM"/>
    </source>
</evidence>
<sequence length="50" mass="5936">MAKRKKPITCPVCKKRFSYSAKTAPIGRLSKHIRLKHPKYKRKKAKKSRR</sequence>
<reference evidence="2" key="1">
    <citation type="journal article" date="2014" name="Front. Microbiol.">
        <title>High frequency of phylogenetically diverse reductive dehalogenase-homologous genes in deep subseafloor sedimentary metagenomes.</title>
        <authorList>
            <person name="Kawai M."/>
            <person name="Futagami T."/>
            <person name="Toyoda A."/>
            <person name="Takaki Y."/>
            <person name="Nishi S."/>
            <person name="Hori S."/>
            <person name="Arai W."/>
            <person name="Tsubouchi T."/>
            <person name="Morono Y."/>
            <person name="Uchiyama I."/>
            <person name="Ito T."/>
            <person name="Fujiyama A."/>
            <person name="Inagaki F."/>
            <person name="Takami H."/>
        </authorList>
    </citation>
    <scope>NUCLEOTIDE SEQUENCE</scope>
    <source>
        <strain evidence="2">Expedition CK06-06</strain>
    </source>
</reference>
<name>X1HVN0_9ZZZZ</name>
<feature type="compositionally biased region" description="Basic residues" evidence="1">
    <location>
        <begin position="29"/>
        <end position="50"/>
    </location>
</feature>
<gene>
    <name evidence="2" type="ORF">S03H2_33241</name>
</gene>